<protein>
    <submittedName>
        <fullName evidence="1">Uncharacterized protein</fullName>
    </submittedName>
</protein>
<proteinExistence type="predicted"/>
<dbReference type="Proteomes" id="UP001551482">
    <property type="component" value="Unassembled WGS sequence"/>
</dbReference>
<keyword evidence="2" id="KW-1185">Reference proteome</keyword>
<accession>A0ABV3DWZ1</accession>
<gene>
    <name evidence="1" type="ORF">AB0C36_41590</name>
</gene>
<dbReference type="EMBL" id="JBEZFP010000221">
    <property type="protein sequence ID" value="MEU8139977.1"/>
    <property type="molecule type" value="Genomic_DNA"/>
</dbReference>
<reference evidence="1 2" key="1">
    <citation type="submission" date="2024-06" db="EMBL/GenBank/DDBJ databases">
        <title>The Natural Products Discovery Center: Release of the First 8490 Sequenced Strains for Exploring Actinobacteria Biosynthetic Diversity.</title>
        <authorList>
            <person name="Kalkreuter E."/>
            <person name="Kautsar S.A."/>
            <person name="Yang D."/>
            <person name="Bader C.D."/>
            <person name="Teijaro C.N."/>
            <person name="Fluegel L."/>
            <person name="Davis C.M."/>
            <person name="Simpson J.R."/>
            <person name="Lauterbach L."/>
            <person name="Steele A.D."/>
            <person name="Gui C."/>
            <person name="Meng S."/>
            <person name="Li G."/>
            <person name="Viehrig K."/>
            <person name="Ye F."/>
            <person name="Su P."/>
            <person name="Kiefer A.F."/>
            <person name="Nichols A."/>
            <person name="Cepeda A.J."/>
            <person name="Yan W."/>
            <person name="Fan B."/>
            <person name="Jiang Y."/>
            <person name="Adhikari A."/>
            <person name="Zheng C.-J."/>
            <person name="Schuster L."/>
            <person name="Cowan T.M."/>
            <person name="Smanski M.J."/>
            <person name="Chevrette M.G."/>
            <person name="De Carvalho L.P.S."/>
            <person name="Shen B."/>
        </authorList>
    </citation>
    <scope>NUCLEOTIDE SEQUENCE [LARGE SCALE GENOMIC DNA]</scope>
    <source>
        <strain evidence="1 2">NPDC048946</strain>
    </source>
</reference>
<organism evidence="1 2">
    <name type="scientific">Streptodolium elevatio</name>
    <dbReference type="NCBI Taxonomy" id="3157996"/>
    <lineage>
        <taxon>Bacteria</taxon>
        <taxon>Bacillati</taxon>
        <taxon>Actinomycetota</taxon>
        <taxon>Actinomycetes</taxon>
        <taxon>Kitasatosporales</taxon>
        <taxon>Streptomycetaceae</taxon>
        <taxon>Streptodolium</taxon>
    </lineage>
</organism>
<name>A0ABV3DWZ1_9ACTN</name>
<evidence type="ECO:0000313" key="1">
    <source>
        <dbReference type="EMBL" id="MEU8139977.1"/>
    </source>
</evidence>
<comment type="caution">
    <text evidence="1">The sequence shown here is derived from an EMBL/GenBank/DDBJ whole genome shotgun (WGS) entry which is preliminary data.</text>
</comment>
<evidence type="ECO:0000313" key="2">
    <source>
        <dbReference type="Proteomes" id="UP001551482"/>
    </source>
</evidence>
<dbReference type="RefSeq" id="WP_358364637.1">
    <property type="nucleotide sequence ID" value="NZ_JBEZFP010000221.1"/>
</dbReference>
<sequence>MRTVIEGLAEEAELLIRDQGWSLAPADRALAEKTIADLRAAVGPGPTQEALPLIDRLERLRETLAALAIALAKSHGRLAWFLGAAVTALAPVLHWRALPDAHGPTFGAVKPTVQQCAEAEDAVRLLQATLTRIIAA</sequence>